<keyword evidence="5 8" id="KW-0175">Coiled coil</keyword>
<dbReference type="InterPro" id="IPR036322">
    <property type="entry name" value="WD40_repeat_dom_sf"/>
</dbReference>
<keyword evidence="7" id="KW-0966">Cell projection</keyword>
<feature type="region of interest" description="Disordered" evidence="9">
    <location>
        <begin position="1407"/>
        <end position="1426"/>
    </location>
</feature>
<evidence type="ECO:0000256" key="7">
    <source>
        <dbReference type="ARBA" id="ARBA00023273"/>
    </source>
</evidence>
<dbReference type="Pfam" id="PF00400">
    <property type="entry name" value="WD40"/>
    <property type="match status" value="1"/>
</dbReference>
<keyword evidence="2" id="KW-0963">Cytoplasm</keyword>
<dbReference type="Proteomes" id="UP001432146">
    <property type="component" value="Unassembled WGS sequence"/>
</dbReference>
<feature type="coiled-coil region" evidence="8">
    <location>
        <begin position="1111"/>
        <end position="1145"/>
    </location>
</feature>
<dbReference type="PANTHER" id="PTHR14885:SF3">
    <property type="entry name" value="CILIA- AND FLAGELLA-ASSOCIATED PROTEIN 44"/>
    <property type="match status" value="1"/>
</dbReference>
<evidence type="ECO:0008006" key="12">
    <source>
        <dbReference type="Google" id="ProtNLM"/>
    </source>
</evidence>
<keyword evidence="6" id="KW-0206">Cytoskeleton</keyword>
<name>A0AAW1A538_9HYME</name>
<evidence type="ECO:0000256" key="1">
    <source>
        <dbReference type="ARBA" id="ARBA00004430"/>
    </source>
</evidence>
<dbReference type="InterPro" id="IPR001680">
    <property type="entry name" value="WD40_rpt"/>
</dbReference>
<evidence type="ECO:0000313" key="10">
    <source>
        <dbReference type="EMBL" id="KAK9304272.1"/>
    </source>
</evidence>
<evidence type="ECO:0000256" key="8">
    <source>
        <dbReference type="SAM" id="Coils"/>
    </source>
</evidence>
<dbReference type="PANTHER" id="PTHR14885">
    <property type="entry name" value="CILIA- AND FLAGELLA-ASSOCIATED PROTEIN 43-RELATED"/>
    <property type="match status" value="1"/>
</dbReference>
<comment type="subcellular location">
    <subcellularLocation>
        <location evidence="1">Cytoplasm</location>
        <location evidence="1">Cytoskeleton</location>
        <location evidence="1">Cilium axoneme</location>
    </subcellularLocation>
</comment>
<accession>A0AAW1A538</accession>
<organism evidence="10 11">
    <name type="scientific">Tetragonisca angustula</name>
    <dbReference type="NCBI Taxonomy" id="166442"/>
    <lineage>
        <taxon>Eukaryota</taxon>
        <taxon>Metazoa</taxon>
        <taxon>Ecdysozoa</taxon>
        <taxon>Arthropoda</taxon>
        <taxon>Hexapoda</taxon>
        <taxon>Insecta</taxon>
        <taxon>Pterygota</taxon>
        <taxon>Neoptera</taxon>
        <taxon>Endopterygota</taxon>
        <taxon>Hymenoptera</taxon>
        <taxon>Apocrita</taxon>
        <taxon>Aculeata</taxon>
        <taxon>Apoidea</taxon>
        <taxon>Anthophila</taxon>
        <taxon>Apidae</taxon>
        <taxon>Tetragonisca</taxon>
    </lineage>
</organism>
<evidence type="ECO:0000256" key="4">
    <source>
        <dbReference type="ARBA" id="ARBA00022737"/>
    </source>
</evidence>
<dbReference type="Gene3D" id="2.130.10.10">
    <property type="entry name" value="YVTN repeat-like/Quinoprotein amine dehydrogenase"/>
    <property type="match status" value="2"/>
</dbReference>
<protein>
    <recommendedName>
        <fullName evidence="12">Cilia- and flagella-associated protein 44</fullName>
    </recommendedName>
</protein>
<feature type="coiled-coil region" evidence="8">
    <location>
        <begin position="610"/>
        <end position="638"/>
    </location>
</feature>
<evidence type="ECO:0000256" key="9">
    <source>
        <dbReference type="SAM" id="MobiDB-lite"/>
    </source>
</evidence>
<dbReference type="EMBL" id="JAWNGG020000064">
    <property type="protein sequence ID" value="KAK9304272.1"/>
    <property type="molecule type" value="Genomic_DNA"/>
</dbReference>
<keyword evidence="3" id="KW-0853">WD repeat</keyword>
<feature type="coiled-coil region" evidence="8">
    <location>
        <begin position="1278"/>
        <end position="1305"/>
    </location>
</feature>
<evidence type="ECO:0000256" key="2">
    <source>
        <dbReference type="ARBA" id="ARBA00022490"/>
    </source>
</evidence>
<keyword evidence="11" id="KW-1185">Reference proteome</keyword>
<feature type="coiled-coil region" evidence="8">
    <location>
        <begin position="1465"/>
        <end position="1513"/>
    </location>
</feature>
<comment type="caution">
    <text evidence="10">The sequence shown here is derived from an EMBL/GenBank/DDBJ whole genome shotgun (WGS) entry which is preliminary data.</text>
</comment>
<dbReference type="SUPFAM" id="SSF50978">
    <property type="entry name" value="WD40 repeat-like"/>
    <property type="match status" value="1"/>
</dbReference>
<evidence type="ECO:0000256" key="5">
    <source>
        <dbReference type="ARBA" id="ARBA00023054"/>
    </source>
</evidence>
<proteinExistence type="predicted"/>
<keyword evidence="4" id="KW-0677">Repeat</keyword>
<reference evidence="10 11" key="1">
    <citation type="submission" date="2024-05" db="EMBL/GenBank/DDBJ databases">
        <title>The nuclear and mitochondrial genome assemblies of Tetragonisca angustula (Apidae: Meliponini), a tiny yet remarkable pollinator in the Neotropics.</title>
        <authorList>
            <person name="Ferrari R."/>
            <person name="Ricardo P.C."/>
            <person name="Dias F.C."/>
            <person name="Araujo N.S."/>
            <person name="Soares D.O."/>
            <person name="Zhou Q.-S."/>
            <person name="Zhu C.-D."/>
            <person name="Coutinho L."/>
            <person name="Airas M.C."/>
            <person name="Batista T.M."/>
        </authorList>
    </citation>
    <scope>NUCLEOTIDE SEQUENCE [LARGE SCALE GENOMIC DNA]</scope>
    <source>
        <strain evidence="10">ASF017062</strain>
        <tissue evidence="10">Abdomen</tissue>
    </source>
</reference>
<sequence>MADGGKFEFENNEDLKENVELDYERKEDLEINKEERSDEGYTFMGRKPEHGSIPENILEFFYSYGYNCRKYFNLCVVDTNTIAFAAGNLIQFFNVEENRMWFKIGSAGTGIGHISKNSVFKHIAIGTNGENPVISIFNWPNMERITVLKGGTTKRYFHLSYSPDGLLLVSQGGEPDYYISLWNWKESNIILQCKSHVQDVYNVTFSKYIPGQLTSSGVGHIKFWKMSKTFTGLKLKGEIGKFGNTEISDIIAIHPMPNETVVSGCEWGNILLWDESLIKLEACRKNKETAHVGYITQFEYINGELMSIGSDGWIRFWFYETIDHADLSDDEQFLEIQPIYEFQIAEENKNAMLMSIQKQEPNSEKTMWYAQDGNGGLWLLDLCTSKKEHVQQKVFTCHAGPVVDMDIADWGPFVATLDKNGNLHIYNYIEKELSLIHKFHDTSRQVIWLPCKIEKTGSTLVCAFENGIVRMITVTIQMSNTAYNIKKDSTKLIQVLKPHSMPITVMSLNIACSLLVTGSDDATIFVFNIHTINNYPTIIPIGYVKIPSSITCMAWNPQEEATLLIGCLKGDCVEIKLPTTPQAYTTTSYELVKCRSASFKFESVKSVIEREAIKKKYEEEKEERLKERRKEMEKLIAENPHIVIDEETFLGELNEKEMILPEIYIPEIPNKVLIAQYSINGNIWLFMAGFDAGYVYEYPRPLSGKLKHNKPIRSRIIEHAKDIEIHNFFIQENKKYLYLGTQYGQLYVIKLKEKDPLDFSDFWILQIHDYYNGHISNILLSYNKKILLTCGHDGNIFAFKINDDTSLEEHEVPKLEDSLFIPKSVEDIEDADYPNLEEVITKIEQDRIFAVAEEKKKQILEIIRDLTEEFVKITTRNKYLLHSQQIPQFELDPRIVEDLKQQLNIHTTLTQQKLEFEVEKSKLELQKLMDHFVTPITCVPFAVHGILNEIRAVYSLKELQLDTESILKSIEFMKQQDKPLKIGSIIEKQIEEEKHEPEVPEIQYFEAFFDSDFIDISSGLKIQINQMLSKYKEKKARIIERQKKWQKLHEKKPNLVKSRFKDAIFLDKAKLTIGEYDLKMNADFSLTRRKETAAIKYKQLIDCRKKLHHLRENFNTKLKTIALKKQKLQKEVIKLIEVLKRIHTEIPLKNIKPLPHPPKLNLDIEFPEHNLELEKYISISEKMQQVKRQRQSLVIDQFIDHSDLEYEVLYCDDRTIFHKEQENLHISLVHSKIKLKDHLSISDIIRNLNASDSVQTTWEREMKRSRMWRKIYEQDCILRYIDAEYKKLENELDELEEHRLDVMYQSTYINLNLLTLYEEFIILRESETMEHALEEKVTDKSNECISVRSKMQATNINIVTREEQIKKLHIKIKDIAAEFTKAISDTKFQIFLQKVFKKKYTAIKKQNDTVSRSTETTSDETDKTTDTEAEYIPFDENICPPGCDTQLYEMAFSMREKRYTCEFQIREEQKEIELLQKELDTDTKYLRVIESTLKNNEEELQNFMLNKQKKLNEVNVTVILKLHQLQHILDSGSTENIQNCIVFNKKELTNLYARVGELQDETHNLEETRKKNEIHLKRIKMDLKYMETQNKRLKEYIKEKMIQKFGRKISLINLYEIILQRLIYDTKTDVNKIMKDFTKDIENAKRSCNEKLIILEDLIRNNTEKLSFLTILEKEKFKLRKILEQTLISEENMLQIEHEHKADIVVLENILYNQIQQKHMLQYDIESLKIGSKKLPEICLNQNAS</sequence>
<dbReference type="SMART" id="SM00320">
    <property type="entry name" value="WD40"/>
    <property type="match status" value="7"/>
</dbReference>
<evidence type="ECO:0000313" key="11">
    <source>
        <dbReference type="Proteomes" id="UP001432146"/>
    </source>
</evidence>
<dbReference type="InterPro" id="IPR015943">
    <property type="entry name" value="WD40/YVTN_repeat-like_dom_sf"/>
</dbReference>
<dbReference type="SUPFAM" id="SSF101908">
    <property type="entry name" value="Putative isomerase YbhE"/>
    <property type="match status" value="1"/>
</dbReference>
<evidence type="ECO:0000256" key="3">
    <source>
        <dbReference type="ARBA" id="ARBA00022574"/>
    </source>
</evidence>
<gene>
    <name evidence="10" type="ORF">QLX08_004270</name>
</gene>
<dbReference type="GO" id="GO:0003341">
    <property type="term" value="P:cilium movement"/>
    <property type="evidence" value="ECO:0007669"/>
    <property type="project" value="UniProtKB-ARBA"/>
</dbReference>
<evidence type="ECO:0000256" key="6">
    <source>
        <dbReference type="ARBA" id="ARBA00023212"/>
    </source>
</evidence>
<dbReference type="GO" id="GO:0005930">
    <property type="term" value="C:axoneme"/>
    <property type="evidence" value="ECO:0007669"/>
    <property type="project" value="UniProtKB-SubCell"/>
</dbReference>